<dbReference type="AlphaFoldDB" id="A0A1E3X4V1"/>
<protein>
    <submittedName>
        <fullName evidence="1">Uncharacterized protein</fullName>
    </submittedName>
</protein>
<sequence>MIYSIQYFSDSQIEELKQCPGLKIDINNRVAEVPFIAEGLFSTIANNKEAIKELKQTRKTYKIYSKILDDFLWIAATDKELQELVNEGIKEAVYTQDEVSKMIDEGISKEVLKKIHKVKKAFPGSQVENIENG</sequence>
<accession>A0A1E3X4V1</accession>
<name>A0A1E3X4V1_9BACT</name>
<proteinExistence type="predicted"/>
<evidence type="ECO:0000313" key="2">
    <source>
        <dbReference type="Proteomes" id="UP000094056"/>
    </source>
</evidence>
<reference evidence="1 2" key="1">
    <citation type="submission" date="2016-07" db="EMBL/GenBank/DDBJ databases">
        <title>Draft genome of Scalindua rubra, obtained from a brine-seawater interface in the Red Sea, sheds light on salt adaptation in anammox bacteria.</title>
        <authorList>
            <person name="Speth D.R."/>
            <person name="Lagkouvardos I."/>
            <person name="Wang Y."/>
            <person name="Qian P.-Y."/>
            <person name="Dutilh B.E."/>
            <person name="Jetten M.S."/>
        </authorList>
    </citation>
    <scope>NUCLEOTIDE SEQUENCE [LARGE SCALE GENOMIC DNA]</scope>
    <source>
        <strain evidence="1">BSI-1</strain>
    </source>
</reference>
<evidence type="ECO:0000313" key="1">
    <source>
        <dbReference type="EMBL" id="ODS30641.1"/>
    </source>
</evidence>
<dbReference type="Proteomes" id="UP000094056">
    <property type="component" value="Unassembled WGS sequence"/>
</dbReference>
<organism evidence="1 2">
    <name type="scientific">Candidatus Scalindua rubra</name>
    <dbReference type="NCBI Taxonomy" id="1872076"/>
    <lineage>
        <taxon>Bacteria</taxon>
        <taxon>Pseudomonadati</taxon>
        <taxon>Planctomycetota</taxon>
        <taxon>Candidatus Brocadiia</taxon>
        <taxon>Candidatus Brocadiales</taxon>
        <taxon>Candidatus Scalinduaceae</taxon>
        <taxon>Candidatus Scalindua</taxon>
    </lineage>
</organism>
<dbReference type="EMBL" id="MAYW01000193">
    <property type="protein sequence ID" value="ODS30641.1"/>
    <property type="molecule type" value="Genomic_DNA"/>
</dbReference>
<gene>
    <name evidence="1" type="ORF">SCARUB_04242</name>
</gene>
<comment type="caution">
    <text evidence="1">The sequence shown here is derived from an EMBL/GenBank/DDBJ whole genome shotgun (WGS) entry which is preliminary data.</text>
</comment>